<gene>
    <name evidence="1" type="ORF">A2690_00715</name>
</gene>
<organism evidence="1 2">
    <name type="scientific">Candidatus Roizmanbacteria bacterium RIFCSPHIGHO2_01_FULL_39_12b</name>
    <dbReference type="NCBI Taxonomy" id="1802030"/>
    <lineage>
        <taxon>Bacteria</taxon>
        <taxon>Candidatus Roizmaniibacteriota</taxon>
    </lineage>
</organism>
<dbReference type="EMBL" id="MFZF01000022">
    <property type="protein sequence ID" value="OGK15961.1"/>
    <property type="molecule type" value="Genomic_DNA"/>
</dbReference>
<comment type="caution">
    <text evidence="1">The sequence shown here is derived from an EMBL/GenBank/DDBJ whole genome shotgun (WGS) entry which is preliminary data.</text>
</comment>
<name>A0A1F7GAM7_9BACT</name>
<reference evidence="1 2" key="1">
    <citation type="journal article" date="2016" name="Nat. Commun.">
        <title>Thousands of microbial genomes shed light on interconnected biogeochemical processes in an aquifer system.</title>
        <authorList>
            <person name="Anantharaman K."/>
            <person name="Brown C.T."/>
            <person name="Hug L.A."/>
            <person name="Sharon I."/>
            <person name="Castelle C.J."/>
            <person name="Probst A.J."/>
            <person name="Thomas B.C."/>
            <person name="Singh A."/>
            <person name="Wilkins M.J."/>
            <person name="Karaoz U."/>
            <person name="Brodie E.L."/>
            <person name="Williams K.H."/>
            <person name="Hubbard S.S."/>
            <person name="Banfield J.F."/>
        </authorList>
    </citation>
    <scope>NUCLEOTIDE SEQUENCE [LARGE SCALE GENOMIC DNA]</scope>
</reference>
<evidence type="ECO:0000313" key="2">
    <source>
        <dbReference type="Proteomes" id="UP000178372"/>
    </source>
</evidence>
<dbReference type="Proteomes" id="UP000178372">
    <property type="component" value="Unassembled WGS sequence"/>
</dbReference>
<dbReference type="AlphaFoldDB" id="A0A1F7GAM7"/>
<sequence length="110" mass="12425">MPTNPIIAQTEKVFLQKLVELIETEAVSPIDGQTITKEFLKCVDLEDVAKFKEALNNLTLKYADFKPVYSEFLRLEEQNKVDNVLNKMQGLMQNNSNPLPVSEPTAAQIT</sequence>
<protein>
    <submittedName>
        <fullName evidence="1">Uncharacterized protein</fullName>
    </submittedName>
</protein>
<evidence type="ECO:0000313" key="1">
    <source>
        <dbReference type="EMBL" id="OGK15961.1"/>
    </source>
</evidence>
<proteinExistence type="predicted"/>
<accession>A0A1F7GAM7</accession>